<keyword evidence="1" id="KW-0812">Transmembrane</keyword>
<feature type="transmembrane region" description="Helical" evidence="1">
    <location>
        <begin position="39"/>
        <end position="57"/>
    </location>
</feature>
<dbReference type="OrthoDB" id="380530at2759"/>
<dbReference type="OMA" id="EKNMEWC"/>
<reference evidence="2 3" key="1">
    <citation type="submission" date="2017-05" db="EMBL/GenBank/DDBJ databases">
        <title>PacBio assembly of a Plasmodium knowlesi genome sequence with Hi-C correction and manual annotation of the SICAvar gene family.</title>
        <authorList>
            <person name="Lapp S.A."/>
            <person name="Geraldo J.A."/>
            <person name="Chien J.-T."/>
            <person name="Ay F."/>
            <person name="Pakala S.B."/>
            <person name="Batugedara G."/>
            <person name="Humphrey J.C."/>
            <person name="Debarry J.D."/>
            <person name="Le Roch K.G."/>
            <person name="Galinski M.R."/>
            <person name="Kissinger J.C."/>
        </authorList>
    </citation>
    <scope>NUCLEOTIDE SEQUENCE [LARGE SCALE GENOMIC DNA]</scope>
    <source>
        <strain evidence="3">Malayan Strain Pk1 (A+)</strain>
    </source>
</reference>
<protein>
    <recommendedName>
        <fullName evidence="4">Plasmodium RESA N-terminal domain-containing protein</fullName>
    </recommendedName>
</protein>
<organism evidence="2 3">
    <name type="scientific">Plasmodium knowlesi</name>
    <dbReference type="NCBI Taxonomy" id="5850"/>
    <lineage>
        <taxon>Eukaryota</taxon>
        <taxon>Sar</taxon>
        <taxon>Alveolata</taxon>
        <taxon>Apicomplexa</taxon>
        <taxon>Aconoidasida</taxon>
        <taxon>Haemosporida</taxon>
        <taxon>Plasmodiidae</taxon>
        <taxon>Plasmodium</taxon>
        <taxon>Plasmodium (Plasmodium)</taxon>
    </lineage>
</organism>
<comment type="caution">
    <text evidence="2">The sequence shown here is derived from an EMBL/GenBank/DDBJ whole genome shotgun (WGS) entry which is preliminary data.</text>
</comment>
<dbReference type="VEuPathDB" id="PlasmoDB:PKNOH_S100069800"/>
<sequence length="236" mass="28044">MCSNTNLYNTFAKKLPLNGDLAKQKFERLPRNGNKTTPFSKLLVICVLILLCLFPALTQREGSISPKQVSHNGRSLALQKMGRDPWSRSPTSALDDLEFQMIVERWADFEQRMKTKWEYIEYQEYDAWYKLLFGTWLVGSLMMDKSSDAINIFQTWLDMCHIMGMKRIHKNQGDKEILDGVIKKLKKKAFNKLIRDWDTEIEDYWKDIVRMKMEKNMEWCNFLREKCNAWISYHFS</sequence>
<name>A0A1Y3DLS4_PLAKN</name>
<evidence type="ECO:0000256" key="1">
    <source>
        <dbReference type="SAM" id="Phobius"/>
    </source>
</evidence>
<keyword evidence="1" id="KW-1133">Transmembrane helix</keyword>
<evidence type="ECO:0000313" key="3">
    <source>
        <dbReference type="Proteomes" id="UP000195012"/>
    </source>
</evidence>
<dbReference type="Proteomes" id="UP000195012">
    <property type="component" value="Unassembled WGS sequence"/>
</dbReference>
<dbReference type="EMBL" id="NETL01000024">
    <property type="protein sequence ID" value="OTN65891.1"/>
    <property type="molecule type" value="Genomic_DNA"/>
</dbReference>
<dbReference type="AlphaFoldDB" id="A0A1Y3DLS4"/>
<keyword evidence="1" id="KW-0472">Membrane</keyword>
<evidence type="ECO:0000313" key="2">
    <source>
        <dbReference type="EMBL" id="OTN65891.1"/>
    </source>
</evidence>
<evidence type="ECO:0008006" key="4">
    <source>
        <dbReference type="Google" id="ProtNLM"/>
    </source>
</evidence>
<accession>A0A1Y3DLS4</accession>
<dbReference type="eggNOG" id="ENOG502QY34">
    <property type="taxonomic scope" value="Eukaryota"/>
</dbReference>
<gene>
    <name evidence="2" type="ORF">PKNOH_S100069800</name>
</gene>
<dbReference type="VEuPathDB" id="PlasmoDB:PKA1H_080046200"/>
<dbReference type="VEuPathDB" id="PlasmoDB:PKNH_0840900"/>
<proteinExistence type="predicted"/>